<sequence length="353" mass="39661">MMLSVLVLSDFAFAAVVQKKILETFTAGETVTLECLISPDHGNYYSWFKQSLGEAPTCILSLYAETPIPTFYGDFKNETRFTVLKKGNYFALTIKKAKPSDTGIYYCGARDYDLTTFSSGLFLNYKGVNTRQLHIKQFLSAMDSGTLLNEHKFNPGDFVNFHCSVLTEKKAGNHSVYWFRHESGDTHPGIIYKHGNINDRCEKSSEKDSHVRSCVYNLLKKNLSLTDAGTYYCAVATCGEILFGNGSRLEVGEPVSESTWTDFKVPVLVATNILWLVIIAILLCKRVQKRQETFSETQRLQTTISSSPANEGTAEELSYAAVHFHGRNLNRHETERNLNTHVVYSTARCSSTK</sequence>
<dbReference type="PROSITE" id="PS50835">
    <property type="entry name" value="IG_LIKE"/>
    <property type="match status" value="2"/>
</dbReference>
<proteinExistence type="predicted"/>
<evidence type="ECO:0000256" key="3">
    <source>
        <dbReference type="ARBA" id="ARBA00022729"/>
    </source>
</evidence>
<comment type="subcellular location">
    <subcellularLocation>
        <location evidence="1">Cell membrane</location>
    </subcellularLocation>
</comment>
<keyword evidence="8" id="KW-1133">Transmembrane helix</keyword>
<keyword evidence="7" id="KW-0325">Glycoprotein</keyword>
<evidence type="ECO:0000256" key="5">
    <source>
        <dbReference type="ARBA" id="ARBA00023136"/>
    </source>
</evidence>
<evidence type="ECO:0000256" key="8">
    <source>
        <dbReference type="SAM" id="Phobius"/>
    </source>
</evidence>
<dbReference type="Pfam" id="PF07686">
    <property type="entry name" value="V-set"/>
    <property type="match status" value="2"/>
</dbReference>
<dbReference type="SMART" id="SM00409">
    <property type="entry name" value="IG"/>
    <property type="match status" value="2"/>
</dbReference>
<dbReference type="PANTHER" id="PTHR19433:SF133">
    <property type="entry name" value="IMMUNE-TYPE RECEPTOR 5 PRECURSOR-RELATED"/>
    <property type="match status" value="1"/>
</dbReference>
<dbReference type="InterPro" id="IPR013106">
    <property type="entry name" value="Ig_V-set"/>
</dbReference>
<accession>A0ABR3N4G2</accession>
<gene>
    <name evidence="10" type="ORF">QQF64_030818</name>
</gene>
<dbReference type="InterPro" id="IPR003599">
    <property type="entry name" value="Ig_sub"/>
</dbReference>
<dbReference type="SMART" id="SM00406">
    <property type="entry name" value="IGv"/>
    <property type="match status" value="1"/>
</dbReference>
<dbReference type="Gene3D" id="2.60.40.10">
    <property type="entry name" value="Immunoglobulins"/>
    <property type="match status" value="2"/>
</dbReference>
<keyword evidence="3" id="KW-0732">Signal</keyword>
<dbReference type="InterPro" id="IPR052051">
    <property type="entry name" value="TCR_complex_component"/>
</dbReference>
<keyword evidence="4" id="KW-0391">Immunity</keyword>
<dbReference type="InterPro" id="IPR036179">
    <property type="entry name" value="Ig-like_dom_sf"/>
</dbReference>
<dbReference type="CDD" id="cd00099">
    <property type="entry name" value="IgV"/>
    <property type="match status" value="2"/>
</dbReference>
<evidence type="ECO:0000256" key="6">
    <source>
        <dbReference type="ARBA" id="ARBA00023157"/>
    </source>
</evidence>
<dbReference type="EMBL" id="JAYMGO010000007">
    <property type="protein sequence ID" value="KAL1271802.1"/>
    <property type="molecule type" value="Genomic_DNA"/>
</dbReference>
<dbReference type="SUPFAM" id="SSF48726">
    <property type="entry name" value="Immunoglobulin"/>
    <property type="match status" value="2"/>
</dbReference>
<keyword evidence="8" id="KW-0812">Transmembrane</keyword>
<feature type="domain" description="Ig-like" evidence="9">
    <location>
        <begin position="28"/>
        <end position="118"/>
    </location>
</feature>
<feature type="domain" description="Ig-like" evidence="9">
    <location>
        <begin position="156"/>
        <end position="256"/>
    </location>
</feature>
<evidence type="ECO:0000256" key="7">
    <source>
        <dbReference type="ARBA" id="ARBA00023180"/>
    </source>
</evidence>
<keyword evidence="11" id="KW-1185">Reference proteome</keyword>
<name>A0ABR3N4G2_9TELE</name>
<keyword evidence="2" id="KW-1003">Cell membrane</keyword>
<comment type="caution">
    <text evidence="10">The sequence shown here is derived from an EMBL/GenBank/DDBJ whole genome shotgun (WGS) entry which is preliminary data.</text>
</comment>
<evidence type="ECO:0000256" key="1">
    <source>
        <dbReference type="ARBA" id="ARBA00004236"/>
    </source>
</evidence>
<dbReference type="InterPro" id="IPR013783">
    <property type="entry name" value="Ig-like_fold"/>
</dbReference>
<protein>
    <recommendedName>
        <fullName evidence="9">Ig-like domain-containing protein</fullName>
    </recommendedName>
</protein>
<dbReference type="PANTHER" id="PTHR19433">
    <property type="entry name" value="T-CELL RECEPTOR ALPHA CHAIN V REGION-RELATED"/>
    <property type="match status" value="1"/>
</dbReference>
<keyword evidence="5 8" id="KW-0472">Membrane</keyword>
<evidence type="ECO:0000313" key="11">
    <source>
        <dbReference type="Proteomes" id="UP001558613"/>
    </source>
</evidence>
<reference evidence="10 11" key="1">
    <citation type="submission" date="2023-09" db="EMBL/GenBank/DDBJ databases">
        <authorList>
            <person name="Wang M."/>
        </authorList>
    </citation>
    <scope>NUCLEOTIDE SEQUENCE [LARGE SCALE GENOMIC DNA]</scope>
    <source>
        <strain evidence="10">GT-2023</strain>
        <tissue evidence="10">Liver</tissue>
    </source>
</reference>
<organism evidence="10 11">
    <name type="scientific">Cirrhinus molitorella</name>
    <name type="common">mud carp</name>
    <dbReference type="NCBI Taxonomy" id="172907"/>
    <lineage>
        <taxon>Eukaryota</taxon>
        <taxon>Metazoa</taxon>
        <taxon>Chordata</taxon>
        <taxon>Craniata</taxon>
        <taxon>Vertebrata</taxon>
        <taxon>Euteleostomi</taxon>
        <taxon>Actinopterygii</taxon>
        <taxon>Neopterygii</taxon>
        <taxon>Teleostei</taxon>
        <taxon>Ostariophysi</taxon>
        <taxon>Cypriniformes</taxon>
        <taxon>Cyprinidae</taxon>
        <taxon>Labeoninae</taxon>
        <taxon>Labeonini</taxon>
        <taxon>Cirrhinus</taxon>
    </lineage>
</organism>
<keyword evidence="6" id="KW-1015">Disulfide bond</keyword>
<evidence type="ECO:0000256" key="2">
    <source>
        <dbReference type="ARBA" id="ARBA00022475"/>
    </source>
</evidence>
<dbReference type="Proteomes" id="UP001558613">
    <property type="component" value="Unassembled WGS sequence"/>
</dbReference>
<feature type="transmembrane region" description="Helical" evidence="8">
    <location>
        <begin position="265"/>
        <end position="284"/>
    </location>
</feature>
<evidence type="ECO:0000313" key="10">
    <source>
        <dbReference type="EMBL" id="KAL1271802.1"/>
    </source>
</evidence>
<evidence type="ECO:0000259" key="9">
    <source>
        <dbReference type="PROSITE" id="PS50835"/>
    </source>
</evidence>
<evidence type="ECO:0000256" key="4">
    <source>
        <dbReference type="ARBA" id="ARBA00022859"/>
    </source>
</evidence>
<dbReference type="InterPro" id="IPR007110">
    <property type="entry name" value="Ig-like_dom"/>
</dbReference>